<dbReference type="Pfam" id="PF15007">
    <property type="entry name" value="CEP44"/>
    <property type="match status" value="1"/>
</dbReference>
<feature type="compositionally biased region" description="Low complexity" evidence="10">
    <location>
        <begin position="827"/>
        <end position="839"/>
    </location>
</feature>
<dbReference type="PANTHER" id="PTHR31477">
    <property type="entry name" value="CENTROSOMAL PROTEIN OF 44 KDA"/>
    <property type="match status" value="1"/>
</dbReference>
<dbReference type="PANTHER" id="PTHR31477:SF1">
    <property type="entry name" value="CENTROSOMAL PROTEIN OF 44 KDA"/>
    <property type="match status" value="1"/>
</dbReference>
<feature type="compositionally biased region" description="Low complexity" evidence="10">
    <location>
        <begin position="1011"/>
        <end position="1024"/>
    </location>
</feature>
<feature type="compositionally biased region" description="Low complexity" evidence="10">
    <location>
        <begin position="266"/>
        <end position="283"/>
    </location>
</feature>
<dbReference type="GO" id="GO:0005814">
    <property type="term" value="C:centriole"/>
    <property type="evidence" value="ECO:0007669"/>
    <property type="project" value="UniProtKB-SubCell"/>
</dbReference>
<feature type="compositionally biased region" description="Basic and acidic residues" evidence="10">
    <location>
        <begin position="557"/>
        <end position="566"/>
    </location>
</feature>
<dbReference type="InterPro" id="IPR033603">
    <property type="entry name" value="CEP44"/>
</dbReference>
<evidence type="ECO:0000256" key="4">
    <source>
        <dbReference type="ARBA" id="ARBA00014053"/>
    </source>
</evidence>
<feature type="compositionally biased region" description="Low complexity" evidence="10">
    <location>
        <begin position="660"/>
        <end position="677"/>
    </location>
</feature>
<evidence type="ECO:0000256" key="1">
    <source>
        <dbReference type="ARBA" id="ARBA00004114"/>
    </source>
</evidence>
<feature type="compositionally biased region" description="Low complexity" evidence="10">
    <location>
        <begin position="747"/>
        <end position="776"/>
    </location>
</feature>
<feature type="region of interest" description="Disordered" evidence="10">
    <location>
        <begin position="325"/>
        <end position="677"/>
    </location>
</feature>
<comment type="subcellular location">
    <subcellularLocation>
        <location evidence="1">Cytoplasm</location>
        <location evidence="1">Cytoskeleton</location>
        <location evidence="1">Microtubule organizing center</location>
        <location evidence="1">Centrosome</location>
        <location evidence="1">Centriole</location>
    </subcellularLocation>
    <subcellularLocation>
        <location evidence="3">Cytoplasm</location>
        <location evidence="3">Cytoskeleton</location>
        <location evidence="3">Spindle pole</location>
    </subcellularLocation>
    <subcellularLocation>
        <location evidence="2">Midbody</location>
    </subcellularLocation>
</comment>
<dbReference type="GO" id="GO:0030496">
    <property type="term" value="C:midbody"/>
    <property type="evidence" value="ECO:0007669"/>
    <property type="project" value="UniProtKB-SubCell"/>
</dbReference>
<evidence type="ECO:0000256" key="10">
    <source>
        <dbReference type="SAM" id="MobiDB-lite"/>
    </source>
</evidence>
<comment type="caution">
    <text evidence="12">The sequence shown here is derived from an EMBL/GenBank/DDBJ whole genome shotgun (WGS) entry which is preliminary data.</text>
</comment>
<feature type="compositionally biased region" description="Low complexity" evidence="10">
    <location>
        <begin position="335"/>
        <end position="376"/>
    </location>
</feature>
<feature type="compositionally biased region" description="Pro residues" evidence="10">
    <location>
        <begin position="217"/>
        <end position="228"/>
    </location>
</feature>
<feature type="compositionally biased region" description="Low complexity" evidence="10">
    <location>
        <begin position="567"/>
        <end position="628"/>
    </location>
</feature>
<gene>
    <name evidence="12" type="ORF">TSOC_003703</name>
</gene>
<protein>
    <recommendedName>
        <fullName evidence="4">Centrosomal protein of 44 kDa</fullName>
    </recommendedName>
</protein>
<feature type="region of interest" description="Disordered" evidence="10">
    <location>
        <begin position="154"/>
        <end position="175"/>
    </location>
</feature>
<feature type="compositionally biased region" description="Pro residues" evidence="10">
    <location>
        <begin position="843"/>
        <end position="852"/>
    </location>
</feature>
<evidence type="ECO:0000313" key="13">
    <source>
        <dbReference type="Proteomes" id="UP000236333"/>
    </source>
</evidence>
<feature type="compositionally biased region" description="Low complexity" evidence="10">
    <location>
        <begin position="395"/>
        <end position="405"/>
    </location>
</feature>
<dbReference type="OrthoDB" id="259598at2759"/>
<feature type="compositionally biased region" description="Polar residues" evidence="10">
    <location>
        <begin position="984"/>
        <end position="996"/>
    </location>
</feature>
<dbReference type="GO" id="GO:0000922">
    <property type="term" value="C:spindle pole"/>
    <property type="evidence" value="ECO:0007669"/>
    <property type="project" value="UniProtKB-SubCell"/>
</dbReference>
<feature type="compositionally biased region" description="Low complexity" evidence="10">
    <location>
        <begin position="1183"/>
        <end position="1204"/>
    </location>
</feature>
<evidence type="ECO:0000259" key="11">
    <source>
        <dbReference type="Pfam" id="PF15007"/>
    </source>
</evidence>
<feature type="region of interest" description="Disordered" evidence="10">
    <location>
        <begin position="1171"/>
        <end position="1218"/>
    </location>
</feature>
<feature type="domain" description="Centrosomal CEP44" evidence="11">
    <location>
        <begin position="26"/>
        <end position="149"/>
    </location>
</feature>
<feature type="compositionally biased region" description="Low complexity" evidence="10">
    <location>
        <begin position="1098"/>
        <end position="1138"/>
    </location>
</feature>
<comment type="function">
    <text evidence="8">Centriole-enriched microtubule-binding protein involved in centriole biogenesis. In collaboration with CEP295 and POC1B, is required for the centriole-to-centrosome conversion by ensuring the formation of bona fide centriole wall. Functions as a linker component that maintains centrosome cohesion. Associates with CROCC and regulates its stability and localization to the centrosome.</text>
</comment>
<feature type="compositionally biased region" description="Low complexity" evidence="10">
    <location>
        <begin position="853"/>
        <end position="869"/>
    </location>
</feature>
<feature type="compositionally biased region" description="Low complexity" evidence="10">
    <location>
        <begin position="888"/>
        <end position="900"/>
    </location>
</feature>
<feature type="compositionally biased region" description="Low complexity" evidence="10">
    <location>
        <begin position="432"/>
        <end position="444"/>
    </location>
</feature>
<sequence length="1245" mass="126745">MGLWKDYAVNVADREVGERHQMSTGDIQGNVQRLLRELRAIKYPLDVDEVGLRLGDPVALLPLLSFALLKFSRHVARFIVRSGFELAGKTDQRFVEAAFRLFRDVLNVRTVLTPAQFFEQGFAERKVLLLCDVITVCKKVHNEEVRQERLAALKATRRDPSSSRLTPGPSRGSPIIKVVRADDVEVTQVMVPQHMQNASDGAQSVYKARKATVAPRSPTPSPLGPAPPSRTGAAAPRPRAPAPSAHPSRPQTGDPLELTLRPPGPAQGQAPAQAPAQRQAPGGRSAGQPIHTWFLNPAFDGVEDRAAAAADLGLGPVFGLGGAGRPDSSAWWSTAPGPAQQAQQPGAPQPAGAHGSGAQPQAAPASSGHRSSNNSSHHAHPYFGGPPAQPPPRTAAPAVAARALRPPSPPPQQQEGPGPLGSYRDGPLVQRAAPAAAAPATSASGGAGGGYAARDIDEWSFSRYFGPGKGPQQQQRQVDGAASSQRLGGSEDGSGADAWGQEQRGGELAGPGGQQGSEAEDDDLGHDGPPLDQDRQRPGPGRGGSAVAGFGGGGPHDGGRTADPHQRQQQQQQQHHHQQQQQHQQHQQQQQQQHPQQQQQQLHQNQRHQQQLHQNHQQQQGQHQQQQQEPAGWEARVYPLDPPSAQERPEAQHSGVGGSAPTDTAAGAPQAGAAGGWAAQLARLEAETSQQVQLLRDRLAAAEAQLQQCRLEAQQSREVLQARVTVLEGRLRFLECEVELCARRPPGGQQAQSHEQAQGQGPHSPGSASASPPAAHFSRGEQPRAGGPAGGERWSPPRPRSAGAALQAAGGGLGAPAVRPWSPPRTAAAHSAHSGSAAALDPRPQPAGPDPHPGAAAHAGHAPGQHWAQPGGDGSALAGGDTGSTGYAPPAAAAGPWAARADGEYWEPRTSGSTGAGAGRWADPRAATDAGPASASRSTGGVPPEAPGPGWGPGQAPAAQRPGSGGAGRPRFQPSLSPMPPPTFSFQPGSLMQQVASAAAPQQGAAGGPRAGAAPAAGPGPAGRTVGSSLDSAPALGGRGGAAPGAGAAPVRGSVDSLLQGAAGGGAAGRVAEAAGPAGAGGGAGGAPAWRAAERPMGRPGAAGPGSSILDAVAAAGAGAVQGQPPQAYQAQQQPQQPRQYLSPAAGGSGYGSSGAYAGASTAQLPYHSALAPQWQASTRQDPSTPAAAPGTAEPSAAAASAAGGAQGGGASGGGGAFRSTDDLISSLYVRYTEAQDFLQSLRKR</sequence>
<evidence type="ECO:0000256" key="3">
    <source>
        <dbReference type="ARBA" id="ARBA00004647"/>
    </source>
</evidence>
<feature type="region of interest" description="Disordered" evidence="10">
    <location>
        <begin position="194"/>
        <end position="291"/>
    </location>
</feature>
<evidence type="ECO:0000256" key="9">
    <source>
        <dbReference type="SAM" id="Coils"/>
    </source>
</evidence>
<keyword evidence="7" id="KW-0206">Cytoskeleton</keyword>
<feature type="coiled-coil region" evidence="9">
    <location>
        <begin position="685"/>
        <end position="737"/>
    </location>
</feature>
<feature type="compositionally biased region" description="Low complexity" evidence="10">
    <location>
        <begin position="229"/>
        <end position="250"/>
    </location>
</feature>
<proteinExistence type="predicted"/>
<dbReference type="InterPro" id="IPR029157">
    <property type="entry name" value="CEP44_CC"/>
</dbReference>
<accession>A0A2J8AB02</accession>
<evidence type="ECO:0000256" key="5">
    <source>
        <dbReference type="ARBA" id="ARBA00022490"/>
    </source>
</evidence>
<keyword evidence="6 9" id="KW-0175">Coiled coil</keyword>
<evidence type="ECO:0000256" key="7">
    <source>
        <dbReference type="ARBA" id="ARBA00023212"/>
    </source>
</evidence>
<name>A0A2J8AB02_9CHLO</name>
<dbReference type="AlphaFoldDB" id="A0A2J8AB02"/>
<feature type="compositionally biased region" description="Gly residues" evidence="10">
    <location>
        <begin position="1205"/>
        <end position="1217"/>
    </location>
</feature>
<evidence type="ECO:0000256" key="2">
    <source>
        <dbReference type="ARBA" id="ARBA00004214"/>
    </source>
</evidence>
<evidence type="ECO:0000256" key="8">
    <source>
        <dbReference type="ARBA" id="ARBA00046235"/>
    </source>
</evidence>
<feature type="compositionally biased region" description="Gly residues" evidence="10">
    <location>
        <begin position="540"/>
        <end position="556"/>
    </location>
</feature>
<dbReference type="EMBL" id="PGGS01000081">
    <property type="protein sequence ID" value="PNH09698.1"/>
    <property type="molecule type" value="Genomic_DNA"/>
</dbReference>
<evidence type="ECO:0000313" key="12">
    <source>
        <dbReference type="EMBL" id="PNH09698.1"/>
    </source>
</evidence>
<feature type="region of interest" description="Disordered" evidence="10">
    <location>
        <begin position="745"/>
        <end position="1147"/>
    </location>
</feature>
<keyword evidence="5" id="KW-0963">Cytoplasm</keyword>
<keyword evidence="13" id="KW-1185">Reference proteome</keyword>
<evidence type="ECO:0000256" key="6">
    <source>
        <dbReference type="ARBA" id="ARBA00023054"/>
    </source>
</evidence>
<dbReference type="Proteomes" id="UP000236333">
    <property type="component" value="Unassembled WGS sequence"/>
</dbReference>
<organism evidence="12 13">
    <name type="scientific">Tetrabaena socialis</name>
    <dbReference type="NCBI Taxonomy" id="47790"/>
    <lineage>
        <taxon>Eukaryota</taxon>
        <taxon>Viridiplantae</taxon>
        <taxon>Chlorophyta</taxon>
        <taxon>core chlorophytes</taxon>
        <taxon>Chlorophyceae</taxon>
        <taxon>CS clade</taxon>
        <taxon>Chlamydomonadales</taxon>
        <taxon>Tetrabaenaceae</taxon>
        <taxon>Tetrabaena</taxon>
    </lineage>
</organism>
<reference evidence="12 13" key="1">
    <citation type="journal article" date="2017" name="Mol. Biol. Evol.">
        <title>The 4-celled Tetrabaena socialis nuclear genome reveals the essential components for genetic control of cell number at the origin of multicellularity in the volvocine lineage.</title>
        <authorList>
            <person name="Featherston J."/>
            <person name="Arakaki Y."/>
            <person name="Hanschen E.R."/>
            <person name="Ferris P.J."/>
            <person name="Michod R.E."/>
            <person name="Olson B.J.S.C."/>
            <person name="Nozaki H."/>
            <person name="Durand P.M."/>
        </authorList>
    </citation>
    <scope>NUCLEOTIDE SEQUENCE [LARGE SCALE GENOMIC DNA]</scope>
    <source>
        <strain evidence="12 13">NIES-571</strain>
    </source>
</reference>